<dbReference type="PATRIC" id="fig|1227496.3.peg.3965"/>
<reference evidence="2 3" key="1">
    <citation type="journal article" date="2014" name="PLoS Genet.">
        <title>Phylogenetically driven sequencing of extremely halophilic archaea reveals strategies for static and dynamic osmo-response.</title>
        <authorList>
            <person name="Becker E.A."/>
            <person name="Seitzer P.M."/>
            <person name="Tritt A."/>
            <person name="Larsen D."/>
            <person name="Krusor M."/>
            <person name="Yao A.I."/>
            <person name="Wu D."/>
            <person name="Madern D."/>
            <person name="Eisen J.A."/>
            <person name="Darling A.E."/>
            <person name="Facciotti M.T."/>
        </authorList>
    </citation>
    <scope>NUCLEOTIDE SEQUENCE [LARGE SCALE GENOMIC DNA]</scope>
    <source>
        <strain evidence="2 3">JCM 10478</strain>
    </source>
</reference>
<dbReference type="AlphaFoldDB" id="L9XNW5"/>
<name>L9XNW5_9EURY</name>
<dbReference type="STRING" id="1227496.C489_19786"/>
<feature type="compositionally biased region" description="Basic and acidic residues" evidence="1">
    <location>
        <begin position="1"/>
        <end position="10"/>
    </location>
</feature>
<dbReference type="Proteomes" id="UP000011632">
    <property type="component" value="Unassembled WGS sequence"/>
</dbReference>
<proteinExistence type="predicted"/>
<evidence type="ECO:0000313" key="2">
    <source>
        <dbReference type="EMBL" id="ELY63091.1"/>
    </source>
</evidence>
<accession>L9XNW5</accession>
<organism evidence="2 3">
    <name type="scientific">Natrinema versiforme JCM 10478</name>
    <dbReference type="NCBI Taxonomy" id="1227496"/>
    <lineage>
        <taxon>Archaea</taxon>
        <taxon>Methanobacteriati</taxon>
        <taxon>Methanobacteriota</taxon>
        <taxon>Stenosarchaea group</taxon>
        <taxon>Halobacteria</taxon>
        <taxon>Halobacteriales</taxon>
        <taxon>Natrialbaceae</taxon>
        <taxon>Natrinema</taxon>
    </lineage>
</organism>
<keyword evidence="3" id="KW-1185">Reference proteome</keyword>
<dbReference type="EMBL" id="AOID01000063">
    <property type="protein sequence ID" value="ELY63091.1"/>
    <property type="molecule type" value="Genomic_DNA"/>
</dbReference>
<evidence type="ECO:0000256" key="1">
    <source>
        <dbReference type="SAM" id="MobiDB-lite"/>
    </source>
</evidence>
<evidence type="ECO:0000313" key="3">
    <source>
        <dbReference type="Proteomes" id="UP000011632"/>
    </source>
</evidence>
<protein>
    <submittedName>
        <fullName evidence="2">NAD-dependent epimerase/dehydratase</fullName>
    </submittedName>
</protein>
<feature type="region of interest" description="Disordered" evidence="1">
    <location>
        <begin position="1"/>
        <end position="24"/>
    </location>
</feature>
<dbReference type="RefSeq" id="WP_006433053.1">
    <property type="nucleotide sequence ID" value="NZ_AOID01000063.1"/>
</dbReference>
<comment type="caution">
    <text evidence="2">The sequence shown here is derived from an EMBL/GenBank/DDBJ whole genome shotgun (WGS) entry which is preliminary data.</text>
</comment>
<gene>
    <name evidence="2" type="ORF">C489_19786</name>
</gene>
<sequence>MIEPGERTGEYRTAAGNSSQTRRDSDITIDDFAIAFANGLEEATAVDTSFGTGY</sequence>